<dbReference type="InterPro" id="IPR041581">
    <property type="entry name" value="Glyoxalase_6"/>
</dbReference>
<dbReference type="Pfam" id="PF18029">
    <property type="entry name" value="Glyoxalase_6"/>
    <property type="match status" value="1"/>
</dbReference>
<sequence>MTTTPQTAIGRLASVSFDCPDPSLLADFYGGLLGLQRAYESPDGGVVSLSDGKVAVTMMRTADHVAPTWPSSRQQQQVHLDILVDDLDDAVARTLALGATEAEHQPAPNAWRVLLDPAGHPFCLTTVTGD</sequence>
<dbReference type="PANTHER" id="PTHR35908:SF1">
    <property type="entry name" value="CONSERVED PROTEIN"/>
    <property type="match status" value="1"/>
</dbReference>
<reference evidence="3" key="1">
    <citation type="journal article" date="2019" name="Int. J. Syst. Evol. Microbiol.">
        <title>The Global Catalogue of Microorganisms (GCM) 10K type strain sequencing project: providing services to taxonomists for standard genome sequencing and annotation.</title>
        <authorList>
            <consortium name="The Broad Institute Genomics Platform"/>
            <consortium name="The Broad Institute Genome Sequencing Center for Infectious Disease"/>
            <person name="Wu L."/>
            <person name="Ma J."/>
        </authorList>
    </citation>
    <scope>NUCLEOTIDE SEQUENCE [LARGE SCALE GENOMIC DNA]</scope>
    <source>
        <strain evidence="3">JCM 14283</strain>
    </source>
</reference>
<dbReference type="RefSeq" id="WP_343995195.1">
    <property type="nucleotide sequence ID" value="NZ_BAAANB010000209.1"/>
</dbReference>
<proteinExistence type="predicted"/>
<dbReference type="CDD" id="cd06587">
    <property type="entry name" value="VOC"/>
    <property type="match status" value="1"/>
</dbReference>
<dbReference type="PROSITE" id="PS51819">
    <property type="entry name" value="VOC"/>
    <property type="match status" value="1"/>
</dbReference>
<dbReference type="PANTHER" id="PTHR35908">
    <property type="entry name" value="HYPOTHETICAL FUSION PROTEIN"/>
    <property type="match status" value="1"/>
</dbReference>
<dbReference type="Proteomes" id="UP001501285">
    <property type="component" value="Unassembled WGS sequence"/>
</dbReference>
<name>A0ABP4KLK0_9MICO</name>
<keyword evidence="3" id="KW-1185">Reference proteome</keyword>
<comment type="caution">
    <text evidence="2">The sequence shown here is derived from an EMBL/GenBank/DDBJ whole genome shotgun (WGS) entry which is preliminary data.</text>
</comment>
<evidence type="ECO:0000259" key="1">
    <source>
        <dbReference type="PROSITE" id="PS51819"/>
    </source>
</evidence>
<dbReference type="SUPFAM" id="SSF54593">
    <property type="entry name" value="Glyoxalase/Bleomycin resistance protein/Dihydroxybiphenyl dioxygenase"/>
    <property type="match status" value="1"/>
</dbReference>
<dbReference type="InterPro" id="IPR037523">
    <property type="entry name" value="VOC_core"/>
</dbReference>
<evidence type="ECO:0000313" key="2">
    <source>
        <dbReference type="EMBL" id="GAA1505856.1"/>
    </source>
</evidence>
<gene>
    <name evidence="2" type="ORF">GCM10009740_40400</name>
</gene>
<feature type="domain" description="VOC" evidence="1">
    <location>
        <begin position="11"/>
        <end position="127"/>
    </location>
</feature>
<organism evidence="2 3">
    <name type="scientific">Terrabacter terrae</name>
    <dbReference type="NCBI Taxonomy" id="318434"/>
    <lineage>
        <taxon>Bacteria</taxon>
        <taxon>Bacillati</taxon>
        <taxon>Actinomycetota</taxon>
        <taxon>Actinomycetes</taxon>
        <taxon>Micrococcales</taxon>
        <taxon>Intrasporangiaceae</taxon>
        <taxon>Terrabacter</taxon>
    </lineage>
</organism>
<accession>A0ABP4KLK0</accession>
<dbReference type="InterPro" id="IPR029068">
    <property type="entry name" value="Glyas_Bleomycin-R_OHBP_Dase"/>
</dbReference>
<protein>
    <submittedName>
        <fullName evidence="2">VOC family protein</fullName>
    </submittedName>
</protein>
<dbReference type="EMBL" id="BAAANB010000209">
    <property type="protein sequence ID" value="GAA1505856.1"/>
    <property type="molecule type" value="Genomic_DNA"/>
</dbReference>
<evidence type="ECO:0000313" key="3">
    <source>
        <dbReference type="Proteomes" id="UP001501285"/>
    </source>
</evidence>
<dbReference type="Gene3D" id="3.10.180.10">
    <property type="entry name" value="2,3-Dihydroxybiphenyl 1,2-Dioxygenase, domain 1"/>
    <property type="match status" value="1"/>
</dbReference>